<reference evidence="2 3" key="1">
    <citation type="submission" date="2015-08" db="EMBL/GenBank/DDBJ databases">
        <title>Genome sequencing of Penicillium nordicum.</title>
        <authorList>
            <person name="Nguyen H.D."/>
            <person name="Seifert K.A."/>
        </authorList>
    </citation>
    <scope>NUCLEOTIDE SEQUENCE [LARGE SCALE GENOMIC DNA]</scope>
    <source>
        <strain evidence="2 3">DAOMC 185683</strain>
    </source>
</reference>
<dbReference type="Proteomes" id="UP000037696">
    <property type="component" value="Unassembled WGS sequence"/>
</dbReference>
<proteinExistence type="predicted"/>
<dbReference type="EMBL" id="LHQQ01000377">
    <property type="protein sequence ID" value="KOS36883.1"/>
    <property type="molecule type" value="Genomic_DNA"/>
</dbReference>
<keyword evidence="3" id="KW-1185">Reference proteome</keyword>
<protein>
    <submittedName>
        <fullName evidence="2">Uncharacterized protein</fullName>
    </submittedName>
</protein>
<evidence type="ECO:0000313" key="3">
    <source>
        <dbReference type="Proteomes" id="UP000037696"/>
    </source>
</evidence>
<feature type="transmembrane region" description="Helical" evidence="1">
    <location>
        <begin position="41"/>
        <end position="60"/>
    </location>
</feature>
<sequence>MSDSENGDGNPTEMPYSLPIRGTDSLVITSPPSSLLPSGSITNFNFSFISILYIIIQFRFNSDSIQIQFRFSYIWWLANSSGEVRIVLVISISKRKDRVFIEVWQLAPPNSPRPLTRAYIQTLCQQSQNVPPLVQQPAVLQQAYCAHEVEISANGVTGAPLTLPFVAVYDRPPAQGE</sequence>
<dbReference type="AlphaFoldDB" id="A0A0M9W9Z1"/>
<keyword evidence="1" id="KW-0812">Transmembrane</keyword>
<gene>
    <name evidence="2" type="ORF">ACN38_g12348</name>
</gene>
<keyword evidence="1" id="KW-0472">Membrane</keyword>
<evidence type="ECO:0000256" key="1">
    <source>
        <dbReference type="SAM" id="Phobius"/>
    </source>
</evidence>
<evidence type="ECO:0000313" key="2">
    <source>
        <dbReference type="EMBL" id="KOS36883.1"/>
    </source>
</evidence>
<name>A0A0M9W9Z1_9EURO</name>
<comment type="caution">
    <text evidence="2">The sequence shown here is derived from an EMBL/GenBank/DDBJ whole genome shotgun (WGS) entry which is preliminary data.</text>
</comment>
<accession>A0A0M9W9Z1</accession>
<keyword evidence="1" id="KW-1133">Transmembrane helix</keyword>
<dbReference type="OrthoDB" id="76567at2759"/>
<organism evidence="2 3">
    <name type="scientific">Penicillium nordicum</name>
    <dbReference type="NCBI Taxonomy" id="229535"/>
    <lineage>
        <taxon>Eukaryota</taxon>
        <taxon>Fungi</taxon>
        <taxon>Dikarya</taxon>
        <taxon>Ascomycota</taxon>
        <taxon>Pezizomycotina</taxon>
        <taxon>Eurotiomycetes</taxon>
        <taxon>Eurotiomycetidae</taxon>
        <taxon>Eurotiales</taxon>
        <taxon>Aspergillaceae</taxon>
        <taxon>Penicillium</taxon>
    </lineage>
</organism>